<dbReference type="PATRIC" id="fig|702438.4.peg.1309"/>
<evidence type="ECO:0008006" key="3">
    <source>
        <dbReference type="Google" id="ProtNLM"/>
    </source>
</evidence>
<comment type="caution">
    <text evidence="1">The sequence shown here is derived from an EMBL/GenBank/DDBJ whole genome shotgun (WGS) entry which is preliminary data.</text>
</comment>
<sequence>MKHWQQYSSQERLVMLDAVSRELHLSPVAIEKDWWVTIVLKALSMTSISHLLNFKGGTSLSKGFGLIERFSEDIDLSIRREGDFSILSTSKSQRERLRKKSRSYIQEFLKPELEQALNQMGVVDFDVRNVTHVETKDGLKPIDSDKDPTVIMVDYKSVVPNSNNYVSSWVKIEISCLSMEEPTTNVNLQSYISQLFPDDDADSQVMLRTVLPTRTFLEKAFLLCEEFQKEHPRAMRMSRHLYDLEKLMDTSYGFQALKDKQLYDEIVEHRRTFYALKYVDYDKLKRDTIDFYPPSSVLDDWKKDYEQMTHDFIYGNHLSFESLLERIKELIDRFRGLAE</sequence>
<gene>
    <name evidence="1" type="ORF">HMPREF9431_01271</name>
</gene>
<protein>
    <recommendedName>
        <fullName evidence="3">Nucleotidyl transferase AbiEii/AbiGii toxin family protein</fullName>
    </recommendedName>
</protein>
<keyword evidence="2" id="KW-1185">Reference proteome</keyword>
<dbReference type="OrthoDB" id="9780929at2"/>
<dbReference type="EMBL" id="ADGI01000044">
    <property type="protein sequence ID" value="EGV31524.1"/>
    <property type="molecule type" value="Genomic_DNA"/>
</dbReference>
<dbReference type="GeneID" id="95425910"/>
<dbReference type="AlphaFoldDB" id="G1WBS0"/>
<dbReference type="InterPro" id="IPR014942">
    <property type="entry name" value="AbiEii"/>
</dbReference>
<dbReference type="Proteomes" id="UP000005141">
    <property type="component" value="Unassembled WGS sequence"/>
</dbReference>
<name>G1WBS0_9BACT</name>
<evidence type="ECO:0000313" key="1">
    <source>
        <dbReference type="EMBL" id="EGV31524.1"/>
    </source>
</evidence>
<dbReference type="eggNOG" id="COG2253">
    <property type="taxonomic scope" value="Bacteria"/>
</dbReference>
<evidence type="ECO:0000313" key="2">
    <source>
        <dbReference type="Proteomes" id="UP000005141"/>
    </source>
</evidence>
<reference evidence="1 2" key="1">
    <citation type="submission" date="2011-07" db="EMBL/GenBank/DDBJ databases">
        <title>The Genome Sequence of Prevotella oulorum F0390.</title>
        <authorList>
            <consortium name="The Broad Institute Genome Sequencing Platform"/>
            <consortium name="The Broad Institute Genome Sequencing Center for Infectious Disease"/>
            <person name="Earl A."/>
            <person name="Ward D."/>
            <person name="Feldgarden M."/>
            <person name="Gevers D."/>
            <person name="Izard J."/>
            <person name="Ganesan A."/>
            <person name="Baranova O.V."/>
            <person name="Blanton J.M."/>
            <person name="Tanner A.C."/>
            <person name="Dewhirst F.E."/>
            <person name="Young S.K."/>
            <person name="Zeng Q."/>
            <person name="Gargeya S."/>
            <person name="Fitzgerald M."/>
            <person name="Haas B."/>
            <person name="Abouelleil A."/>
            <person name="Alvarado L."/>
            <person name="Arachchi H.M."/>
            <person name="Berlin A."/>
            <person name="Brown A."/>
            <person name="Chapman S.B."/>
            <person name="Chen Z."/>
            <person name="Dunbar C."/>
            <person name="Freedman E."/>
            <person name="Gearin G."/>
            <person name="Gellesch M."/>
            <person name="Goldberg J."/>
            <person name="Griggs A."/>
            <person name="Gujja S."/>
            <person name="Heiman D."/>
            <person name="Howarth C."/>
            <person name="Larson L."/>
            <person name="Lui A."/>
            <person name="MacDonald P.J.P."/>
            <person name="Mehta T."/>
            <person name="Montmayeur A."/>
            <person name="Murphy C."/>
            <person name="Neiman D."/>
            <person name="Pearson M."/>
            <person name="Priest M."/>
            <person name="Roberts A."/>
            <person name="Saif S."/>
            <person name="Shea T."/>
            <person name="Shenoy N."/>
            <person name="Sisk P."/>
            <person name="Stolte C."/>
            <person name="Sykes S."/>
            <person name="Wortman J."/>
            <person name="Nusbaum C."/>
            <person name="Birren B."/>
        </authorList>
    </citation>
    <scope>NUCLEOTIDE SEQUENCE [LARGE SCALE GENOMIC DNA]</scope>
    <source>
        <strain evidence="1 2">F0390</strain>
    </source>
</reference>
<accession>G1WBS0</accession>
<organism evidence="1 2">
    <name type="scientific">Segatella oulorum F0390</name>
    <dbReference type="NCBI Taxonomy" id="702438"/>
    <lineage>
        <taxon>Bacteria</taxon>
        <taxon>Pseudomonadati</taxon>
        <taxon>Bacteroidota</taxon>
        <taxon>Bacteroidia</taxon>
        <taxon>Bacteroidales</taxon>
        <taxon>Prevotellaceae</taxon>
        <taxon>Segatella</taxon>
    </lineage>
</organism>
<dbReference type="Pfam" id="PF08843">
    <property type="entry name" value="AbiEii"/>
    <property type="match status" value="1"/>
</dbReference>
<dbReference type="RefSeq" id="WP_004380303.1">
    <property type="nucleotide sequence ID" value="NZ_JH114215.1"/>
</dbReference>
<proteinExistence type="predicted"/>
<dbReference type="HOGENOM" id="CLU_066201_0_1_10"/>
<dbReference type="Gene3D" id="3.10.450.620">
    <property type="entry name" value="JHP933, nucleotidyltransferase-like core domain"/>
    <property type="match status" value="1"/>
</dbReference>